<keyword evidence="5" id="KW-1185">Reference proteome</keyword>
<dbReference type="InterPro" id="IPR058480">
    <property type="entry name" value="DUF8167_N"/>
</dbReference>
<dbReference type="Pfam" id="PF26501">
    <property type="entry name" value="DUF8167"/>
    <property type="match status" value="1"/>
</dbReference>
<gene>
    <name evidence="4" type="ORF">ACFQEV_05440</name>
</gene>
<dbReference type="EMBL" id="JBHSXH010000009">
    <property type="protein sequence ID" value="MFC6824441.1"/>
    <property type="molecule type" value="Genomic_DNA"/>
</dbReference>
<organism evidence="4 5">
    <name type="scientific">Halopelagius fulvigenes</name>
    <dbReference type="NCBI Taxonomy" id="1198324"/>
    <lineage>
        <taxon>Archaea</taxon>
        <taxon>Methanobacteriati</taxon>
        <taxon>Methanobacteriota</taxon>
        <taxon>Stenosarchaea group</taxon>
        <taxon>Halobacteria</taxon>
        <taxon>Halobacteriales</taxon>
        <taxon>Haloferacaceae</taxon>
    </lineage>
</organism>
<dbReference type="InterPro" id="IPR036721">
    <property type="entry name" value="RCK_C_sf"/>
</dbReference>
<dbReference type="Pfam" id="PF02080">
    <property type="entry name" value="TrkA_C"/>
    <property type="match status" value="1"/>
</dbReference>
<feature type="transmembrane region" description="Helical" evidence="2">
    <location>
        <begin position="12"/>
        <end position="33"/>
    </location>
</feature>
<dbReference type="InterPro" id="IPR058604">
    <property type="entry name" value="DUF8167_3rd"/>
</dbReference>
<evidence type="ECO:0000256" key="2">
    <source>
        <dbReference type="SAM" id="Phobius"/>
    </source>
</evidence>
<accession>A0ABD5TV74</accession>
<feature type="domain" description="RCK C-terminal" evidence="3">
    <location>
        <begin position="365"/>
        <end position="449"/>
    </location>
</feature>
<dbReference type="PROSITE" id="PS51202">
    <property type="entry name" value="RCK_C"/>
    <property type="match status" value="1"/>
</dbReference>
<dbReference type="InterPro" id="IPR058603">
    <property type="entry name" value="DUF8167_2nd"/>
</dbReference>
<dbReference type="RefSeq" id="WP_379693377.1">
    <property type="nucleotide sequence ID" value="NZ_JBHSXH010000009.1"/>
</dbReference>
<dbReference type="Pfam" id="PF26503">
    <property type="entry name" value="DUF8167_3rd"/>
    <property type="match status" value="1"/>
</dbReference>
<dbReference type="Proteomes" id="UP001596408">
    <property type="component" value="Unassembled WGS sequence"/>
</dbReference>
<dbReference type="AlphaFoldDB" id="A0ABD5TV74"/>
<keyword evidence="4" id="KW-0407">Ion channel</keyword>
<comment type="caution">
    <text evidence="4">The sequence shown here is derived from an EMBL/GenBank/DDBJ whole genome shotgun (WGS) entry which is preliminary data.</text>
</comment>
<dbReference type="Pfam" id="PF26502">
    <property type="entry name" value="DUF8167_2nd"/>
    <property type="match status" value="1"/>
</dbReference>
<dbReference type="InterPro" id="IPR006037">
    <property type="entry name" value="RCK_C"/>
</dbReference>
<dbReference type="SUPFAM" id="SSF116726">
    <property type="entry name" value="TrkA C-terminal domain-like"/>
    <property type="match status" value="1"/>
</dbReference>
<evidence type="ECO:0000256" key="1">
    <source>
        <dbReference type="SAM" id="MobiDB-lite"/>
    </source>
</evidence>
<name>A0ABD5TV74_9EURY</name>
<evidence type="ECO:0000313" key="4">
    <source>
        <dbReference type="EMBL" id="MFC6824441.1"/>
    </source>
</evidence>
<proteinExistence type="predicted"/>
<reference evidence="4 5" key="1">
    <citation type="journal article" date="2019" name="Int. J. Syst. Evol. Microbiol.">
        <title>The Global Catalogue of Microorganisms (GCM) 10K type strain sequencing project: providing services to taxonomists for standard genome sequencing and annotation.</title>
        <authorList>
            <consortium name="The Broad Institute Genomics Platform"/>
            <consortium name="The Broad Institute Genome Sequencing Center for Infectious Disease"/>
            <person name="Wu L."/>
            <person name="Ma J."/>
        </authorList>
    </citation>
    <scope>NUCLEOTIDE SEQUENCE [LARGE SCALE GENOMIC DNA]</scope>
    <source>
        <strain evidence="4 5">YIM 94188</strain>
    </source>
</reference>
<protein>
    <submittedName>
        <fullName evidence="4">Potassium channel family protein</fullName>
    </submittedName>
</protein>
<evidence type="ECO:0000259" key="3">
    <source>
        <dbReference type="PROSITE" id="PS51202"/>
    </source>
</evidence>
<feature type="transmembrane region" description="Helical" evidence="2">
    <location>
        <begin position="39"/>
        <end position="63"/>
    </location>
</feature>
<keyword evidence="4" id="KW-0406">Ion transport</keyword>
<dbReference type="GO" id="GO:0034220">
    <property type="term" value="P:monoatomic ion transmembrane transport"/>
    <property type="evidence" value="ECO:0007669"/>
    <property type="project" value="UniProtKB-KW"/>
</dbReference>
<keyword evidence="4" id="KW-0813">Transport</keyword>
<keyword evidence="2" id="KW-0812">Transmembrane</keyword>
<evidence type="ECO:0000313" key="5">
    <source>
        <dbReference type="Proteomes" id="UP001596408"/>
    </source>
</evidence>
<feature type="region of interest" description="Disordered" evidence="1">
    <location>
        <begin position="252"/>
        <end position="316"/>
    </location>
</feature>
<keyword evidence="2" id="KW-0472">Membrane</keyword>
<feature type="transmembrane region" description="Helical" evidence="2">
    <location>
        <begin position="75"/>
        <end position="93"/>
    </location>
</feature>
<sequence length="449" mass="47000">MASLPIELLYGLYLGALTGFVPALIAWALGFGFRYFTGITIPGLAVVGLGVAIAGLNGGLLALADPSLTASENQARLTVALLVVLMATLYAHAQGDKMGANIPRRLSFGRFSARTLSADVVELVGNHGQVRVTVVGEVSDVEGYPPLSSDLREDISTGEWPFPADLPLDELETRFADRLRTEFDLADVSVTLDERARATVAAAPPMSGLSKRLATGKRAVSVTALVPTGVARGDEVTVVADGDEFDATVLGVADDEARESDPKPSDDAAVTDGGERPGGSRVARDQGSRGPCERAQSAREQTSSGLRSDGGADADAGVPALETVSTAAGGECRATLAVDRQAATRLVSADVDRFVVRSRGVRREFELVNLLRRAGKRFRRLTVREGGALDGSTLGEATVRDQFSVAVLAVRSDGKWSLAPRGEQRVEAGDDLIAVGSATDLNAFAEVVA</sequence>
<dbReference type="Gene3D" id="3.30.70.1450">
    <property type="entry name" value="Regulator of K+ conductance, C-terminal domain"/>
    <property type="match status" value="1"/>
</dbReference>
<keyword evidence="2" id="KW-1133">Transmembrane helix</keyword>